<dbReference type="GO" id="GO:0034965">
    <property type="term" value="P:intronic box C/D snoRNA processing"/>
    <property type="evidence" value="ECO:0007669"/>
    <property type="project" value="TreeGrafter"/>
</dbReference>
<feature type="compositionally biased region" description="Low complexity" evidence="1">
    <location>
        <begin position="23"/>
        <end position="37"/>
    </location>
</feature>
<dbReference type="GO" id="GO:0006364">
    <property type="term" value="P:rRNA processing"/>
    <property type="evidence" value="ECO:0007669"/>
    <property type="project" value="InterPro"/>
</dbReference>
<gene>
    <name evidence="2" type="ORF">CHRIB12_LOCUS12434</name>
    <name evidence="4" type="ORF">RhiirA1_410741</name>
    <name evidence="3" type="ORF">RhiirA5_350772</name>
</gene>
<organism evidence="3 6">
    <name type="scientific">Rhizophagus irregularis</name>
    <dbReference type="NCBI Taxonomy" id="588596"/>
    <lineage>
        <taxon>Eukaryota</taxon>
        <taxon>Fungi</taxon>
        <taxon>Fungi incertae sedis</taxon>
        <taxon>Mucoromycota</taxon>
        <taxon>Glomeromycotina</taxon>
        <taxon>Glomeromycetes</taxon>
        <taxon>Glomerales</taxon>
        <taxon>Glomeraceae</taxon>
        <taxon>Rhizophagus</taxon>
    </lineage>
</organism>
<dbReference type="AlphaFoldDB" id="A0A2I1E684"/>
<reference evidence="3 6" key="2">
    <citation type="submission" date="2017-09" db="EMBL/GenBank/DDBJ databases">
        <title>Extensive intraspecific genome diversity in a model arbuscular mycorrhizal fungus.</title>
        <authorList>
            <person name="Chen E.C."/>
            <person name="Morin E."/>
            <person name="Beaudet D."/>
            <person name="Noel J."/>
            <person name="Ndikumana S."/>
            <person name="Charron P."/>
            <person name="St-Onge C."/>
            <person name="Giorgi J."/>
            <person name="Grigoriev I.V."/>
            <person name="Roux C."/>
            <person name="Martin F.M."/>
            <person name="Corradi N."/>
        </authorList>
    </citation>
    <scope>NUCLEOTIDE SEQUENCE [LARGE SCALE GENOMIC DNA]</scope>
    <source>
        <strain evidence="3 6">A5</strain>
    </source>
</reference>
<dbReference type="InterPro" id="IPR013241">
    <property type="entry name" value="RNase_P_Pop3"/>
</dbReference>
<dbReference type="EMBL" id="LLXJ01000151">
    <property type="protein sequence ID" value="PKC14121.1"/>
    <property type="molecule type" value="Genomic_DNA"/>
</dbReference>
<name>A0A2I1E684_9GLOM</name>
<dbReference type="GO" id="GO:0008033">
    <property type="term" value="P:tRNA processing"/>
    <property type="evidence" value="ECO:0007669"/>
    <property type="project" value="InterPro"/>
</dbReference>
<accession>A0A2I1E684</accession>
<feature type="region of interest" description="Disordered" evidence="1">
    <location>
        <begin position="372"/>
        <end position="396"/>
    </location>
</feature>
<reference evidence="3 6" key="1">
    <citation type="submission" date="2016-04" db="EMBL/GenBank/DDBJ databases">
        <title>Genome analyses suggest a sexual origin of heterokaryosis in a supposedly ancient asexual fungus.</title>
        <authorList>
            <person name="Ropars J."/>
            <person name="Sedzielewska K."/>
            <person name="Noel J."/>
            <person name="Charron P."/>
            <person name="Farinelli L."/>
            <person name="Marton T."/>
            <person name="Kruger M."/>
            <person name="Pelin A."/>
            <person name="Brachmann A."/>
            <person name="Corradi N."/>
        </authorList>
    </citation>
    <scope>NUCLEOTIDE SEQUENCE [LARGE SCALE GENOMIC DNA]</scope>
    <source>
        <strain evidence="3 6">A5</strain>
    </source>
</reference>
<dbReference type="VEuPathDB" id="FungiDB:RhiirFUN_020911"/>
<sequence length="396" mass="45256">MSQKQQIIPTDKRSQGFKGRGLGNNNNNRSSQSQGRGNKSETPKVNTHTGNSIRTQEQKRKTVFKAVLDSPFNIGWPEVSIKDQNEILDALCETLSIIKKPSKKRNKKIKTLDKAIKVESNDDEFSKDDISSNKLENISSIRSSNICFGINEVTKHLERMTNPHSHSLTSANPNYQLSNSLMNYHLLEMVFVCKADLLPQLYSHFPTICNIAGDVLLVPLPSGASKRISDLVNFKRVSCIGVKINAQEFTKIYKMVKEKVKPVNVPWLNPLKPPENLLNERKVLKEEQVKKEKVEENFTHSLSSNKRKQVEMTYDDEQKIKVEVASSSHTESSPSIFFFGQQPQVKIEPTSTQLKPTSFDYFPTRIKQLITTAPINKDQAREKRREKKLKYRQKKK</sequence>
<dbReference type="GO" id="GO:0000171">
    <property type="term" value="F:ribonuclease MRP activity"/>
    <property type="evidence" value="ECO:0007669"/>
    <property type="project" value="TreeGrafter"/>
</dbReference>
<dbReference type="EMBL" id="LLXH01000091">
    <property type="protein sequence ID" value="PKC73292.1"/>
    <property type="molecule type" value="Genomic_DNA"/>
</dbReference>
<dbReference type="VEuPathDB" id="FungiDB:FUN_019460"/>
<dbReference type="OrthoDB" id="20109at2759"/>
<dbReference type="PANTHER" id="PTHR28272">
    <property type="entry name" value="RIBONUCLEASES P/MRP PROTEIN SUBUNIT POP3"/>
    <property type="match status" value="1"/>
</dbReference>
<evidence type="ECO:0000313" key="5">
    <source>
        <dbReference type="Proteomes" id="UP000232688"/>
    </source>
</evidence>
<dbReference type="InterPro" id="IPR029064">
    <property type="entry name" value="Ribosomal_eL30-like_sf"/>
</dbReference>
<dbReference type="PANTHER" id="PTHR28272:SF1">
    <property type="entry name" value="RIBONUCLEASES P_MRP PROTEIN SUBUNIT POP3"/>
    <property type="match status" value="1"/>
</dbReference>
<dbReference type="Proteomes" id="UP000232688">
    <property type="component" value="Unassembled WGS sequence"/>
</dbReference>
<dbReference type="Proteomes" id="UP000232722">
    <property type="component" value="Unassembled WGS sequence"/>
</dbReference>
<feature type="region of interest" description="Disordered" evidence="1">
    <location>
        <begin position="1"/>
        <end position="58"/>
    </location>
</feature>
<dbReference type="SUPFAM" id="SSF55315">
    <property type="entry name" value="L30e-like"/>
    <property type="match status" value="1"/>
</dbReference>
<proteinExistence type="predicted"/>
<evidence type="ECO:0000313" key="2">
    <source>
        <dbReference type="EMBL" id="CAB5370015.1"/>
    </source>
</evidence>
<reference evidence="2" key="5">
    <citation type="submission" date="2020-05" db="EMBL/GenBank/DDBJ databases">
        <authorList>
            <person name="Rincon C."/>
            <person name="Sanders R I."/>
            <person name="Robbins C."/>
            <person name="Chaturvedi A."/>
        </authorList>
    </citation>
    <scope>NUCLEOTIDE SEQUENCE</scope>
    <source>
        <strain evidence="2">CHB12</strain>
    </source>
</reference>
<reference evidence="4 5" key="3">
    <citation type="submission" date="2017-10" db="EMBL/GenBank/DDBJ databases">
        <title>Extensive intraspecific genome diversity in a model arbuscular mycorrhizal fungus.</title>
        <authorList>
            <person name="Chen E.C.H."/>
            <person name="Morin E."/>
            <person name="Baudet D."/>
            <person name="Noel J."/>
            <person name="Ndikumana S."/>
            <person name="Charron P."/>
            <person name="St-Onge C."/>
            <person name="Giorgi J."/>
            <person name="Grigoriev I.V."/>
            <person name="Roux C."/>
            <person name="Martin F.M."/>
            <person name="Corradi N."/>
        </authorList>
    </citation>
    <scope>NUCLEOTIDE SEQUENCE [LARGE SCALE GENOMIC DNA]</scope>
    <source>
        <strain evidence="4 5">A1</strain>
    </source>
</reference>
<feature type="compositionally biased region" description="Polar residues" evidence="1">
    <location>
        <begin position="43"/>
        <end position="55"/>
    </location>
</feature>
<comment type="caution">
    <text evidence="3">The sequence shown here is derived from an EMBL/GenBank/DDBJ whole genome shotgun (WGS) entry which is preliminary data.</text>
</comment>
<dbReference type="Pfam" id="PF08228">
    <property type="entry name" value="RNase_P_pop3"/>
    <property type="match status" value="1"/>
</dbReference>
<protein>
    <submittedName>
        <fullName evidence="3">Uncharacterized protein</fullName>
    </submittedName>
</protein>
<reference evidence="4 5" key="4">
    <citation type="submission" date="2017-10" db="EMBL/GenBank/DDBJ databases">
        <title>Genome analyses suggest a sexual origin of heterokaryosis in a supposedly ancient asexual fungus.</title>
        <authorList>
            <person name="Corradi N."/>
            <person name="Sedzielewska K."/>
            <person name="Noel J."/>
            <person name="Charron P."/>
            <person name="Farinelli L."/>
            <person name="Marton T."/>
            <person name="Kruger M."/>
            <person name="Pelin A."/>
            <person name="Brachmann A."/>
            <person name="Corradi N."/>
        </authorList>
    </citation>
    <scope>NUCLEOTIDE SEQUENCE [LARGE SCALE GENOMIC DNA]</scope>
    <source>
        <strain evidence="4 5">A1</strain>
    </source>
</reference>
<evidence type="ECO:0000313" key="3">
    <source>
        <dbReference type="EMBL" id="PKC14121.1"/>
    </source>
</evidence>
<dbReference type="Gene3D" id="3.30.1330.30">
    <property type="match status" value="1"/>
</dbReference>
<dbReference type="EMBL" id="CAGKOT010000027">
    <property type="protein sequence ID" value="CAB5370015.1"/>
    <property type="molecule type" value="Genomic_DNA"/>
</dbReference>
<evidence type="ECO:0000313" key="6">
    <source>
        <dbReference type="Proteomes" id="UP000232722"/>
    </source>
</evidence>
<dbReference type="GO" id="GO:0000172">
    <property type="term" value="C:ribonuclease MRP complex"/>
    <property type="evidence" value="ECO:0007669"/>
    <property type="project" value="TreeGrafter"/>
</dbReference>
<feature type="compositionally biased region" description="Basic residues" evidence="1">
    <location>
        <begin position="384"/>
        <end position="396"/>
    </location>
</feature>
<dbReference type="GO" id="GO:0005655">
    <property type="term" value="C:nucleolar ribonuclease P complex"/>
    <property type="evidence" value="ECO:0007669"/>
    <property type="project" value="TreeGrafter"/>
</dbReference>
<dbReference type="GO" id="GO:0005829">
    <property type="term" value="C:cytosol"/>
    <property type="evidence" value="ECO:0007669"/>
    <property type="project" value="TreeGrafter"/>
</dbReference>
<evidence type="ECO:0000313" key="4">
    <source>
        <dbReference type="EMBL" id="PKC73292.1"/>
    </source>
</evidence>
<dbReference type="VEuPathDB" id="FungiDB:RhiirA1_410741"/>
<dbReference type="GO" id="GO:0004526">
    <property type="term" value="F:ribonuclease P activity"/>
    <property type="evidence" value="ECO:0007669"/>
    <property type="project" value="TreeGrafter"/>
</dbReference>
<dbReference type="Proteomes" id="UP000684084">
    <property type="component" value="Unassembled WGS sequence"/>
</dbReference>
<evidence type="ECO:0000256" key="1">
    <source>
        <dbReference type="SAM" id="MobiDB-lite"/>
    </source>
</evidence>